<gene>
    <name evidence="1" type="ORF">RDB_LOCUS124967</name>
</gene>
<sequence length="531" mass="60540">MPQLPFAGLPSAPPPGSSYFISNALIVAKRVALGLEDPVRIQAGKWGEGHPVVDWSLRHRGAKIQCMQLRKEKKHPFFHEYISFRLDDGGCFRLDRRQLPAEQSPLDCAEPSGVAAYDTIEQIASLDDSMYNKSDCLAVTGARTKTEVHPILQDRSTNLNQESTLPTEGATTAWGVAPRFIQSSPSDAMQGSTIGDLQAYLYSMIHAYSARVGQYMFLLGCSAEVVERDIKMAMNKVWHQAWDQAWDQVPALSEHFLATKLSIQPFTPRPESQVRIQFNQNRDPSTSLLHWRQHHESKIIVTMQLRREQKAPFHEYVAFKLKNGSCFRVDRRWLSGEQSLLACTNDKGPEAYDSIEQIATLEDSTYDISDCLIQFDFSKFVDLDFLFDVFRAIASHKQAAVYTIRRFNCYFYAHTIILCTIHCAYGFWCDVWQSQPQHSLGSSSSHAVPHPRHSAEVKRTRPEFEMEESSFWDVQLVLSDLICTHGVRVEESKFTVGGSAKDLERSVKEAMNDIWRDVRRRVIRPSGRYQH</sequence>
<dbReference type="Proteomes" id="UP000663853">
    <property type="component" value="Unassembled WGS sequence"/>
</dbReference>
<dbReference type="EMBL" id="CAJMXA010003648">
    <property type="protein sequence ID" value="CAE6509328.1"/>
    <property type="molecule type" value="Genomic_DNA"/>
</dbReference>
<name>A0A8H3D645_9AGAM</name>
<dbReference type="AlphaFoldDB" id="A0A8H3D645"/>
<evidence type="ECO:0000313" key="2">
    <source>
        <dbReference type="Proteomes" id="UP000663853"/>
    </source>
</evidence>
<proteinExistence type="predicted"/>
<evidence type="ECO:0000313" key="1">
    <source>
        <dbReference type="EMBL" id="CAE6509328.1"/>
    </source>
</evidence>
<organism evidence="1 2">
    <name type="scientific">Rhizoctonia solani</name>
    <dbReference type="NCBI Taxonomy" id="456999"/>
    <lineage>
        <taxon>Eukaryota</taxon>
        <taxon>Fungi</taxon>
        <taxon>Dikarya</taxon>
        <taxon>Basidiomycota</taxon>
        <taxon>Agaricomycotina</taxon>
        <taxon>Agaricomycetes</taxon>
        <taxon>Cantharellales</taxon>
        <taxon>Ceratobasidiaceae</taxon>
        <taxon>Rhizoctonia</taxon>
    </lineage>
</organism>
<comment type="caution">
    <text evidence="1">The sequence shown here is derived from an EMBL/GenBank/DDBJ whole genome shotgun (WGS) entry which is preliminary data.</text>
</comment>
<protein>
    <submittedName>
        <fullName evidence="1">Uncharacterized protein</fullName>
    </submittedName>
</protein>
<reference evidence="1" key="1">
    <citation type="submission" date="2021-01" db="EMBL/GenBank/DDBJ databases">
        <authorList>
            <person name="Kaushik A."/>
        </authorList>
    </citation>
    <scope>NUCLEOTIDE SEQUENCE</scope>
    <source>
        <strain evidence="1">AG6-10EEA</strain>
    </source>
</reference>
<accession>A0A8H3D645</accession>